<evidence type="ECO:0000313" key="1">
    <source>
        <dbReference type="EMBL" id="JAD21342.1"/>
    </source>
</evidence>
<name>A0A0A8YDY9_ARUDO</name>
<accession>A0A0A8YDY9</accession>
<reference evidence="1" key="1">
    <citation type="submission" date="2014-09" db="EMBL/GenBank/DDBJ databases">
        <authorList>
            <person name="Magalhaes I.L.F."/>
            <person name="Oliveira U."/>
            <person name="Santos F.R."/>
            <person name="Vidigal T.H.D.A."/>
            <person name="Brescovit A.D."/>
            <person name="Santos A.J."/>
        </authorList>
    </citation>
    <scope>NUCLEOTIDE SEQUENCE</scope>
    <source>
        <tissue evidence="1">Shoot tissue taken approximately 20 cm above the soil surface</tissue>
    </source>
</reference>
<dbReference type="EMBL" id="GBRH01276553">
    <property type="protein sequence ID" value="JAD21342.1"/>
    <property type="molecule type" value="Transcribed_RNA"/>
</dbReference>
<dbReference type="AlphaFoldDB" id="A0A0A8YDY9"/>
<organism evidence="1">
    <name type="scientific">Arundo donax</name>
    <name type="common">Giant reed</name>
    <name type="synonym">Donax arundinaceus</name>
    <dbReference type="NCBI Taxonomy" id="35708"/>
    <lineage>
        <taxon>Eukaryota</taxon>
        <taxon>Viridiplantae</taxon>
        <taxon>Streptophyta</taxon>
        <taxon>Embryophyta</taxon>
        <taxon>Tracheophyta</taxon>
        <taxon>Spermatophyta</taxon>
        <taxon>Magnoliopsida</taxon>
        <taxon>Liliopsida</taxon>
        <taxon>Poales</taxon>
        <taxon>Poaceae</taxon>
        <taxon>PACMAD clade</taxon>
        <taxon>Arundinoideae</taxon>
        <taxon>Arundineae</taxon>
        <taxon>Arundo</taxon>
    </lineage>
</organism>
<proteinExistence type="predicted"/>
<reference evidence="1" key="2">
    <citation type="journal article" date="2015" name="Data Brief">
        <title>Shoot transcriptome of the giant reed, Arundo donax.</title>
        <authorList>
            <person name="Barrero R.A."/>
            <person name="Guerrero F.D."/>
            <person name="Moolhuijzen P."/>
            <person name="Goolsby J.A."/>
            <person name="Tidwell J."/>
            <person name="Bellgard S.E."/>
            <person name="Bellgard M.I."/>
        </authorList>
    </citation>
    <scope>NUCLEOTIDE SEQUENCE</scope>
    <source>
        <tissue evidence="1">Shoot tissue taken approximately 20 cm above the soil surface</tissue>
    </source>
</reference>
<protein>
    <submittedName>
        <fullName evidence="1">Uncharacterized protein</fullName>
    </submittedName>
</protein>
<sequence>MMFSFFKPTTPIPELLSRGNMCIEKNLEKWEANCILLRTP</sequence>